<feature type="chain" id="PRO_5047273445" evidence="1">
    <location>
        <begin position="26"/>
        <end position="237"/>
    </location>
</feature>
<keyword evidence="3" id="KW-1185">Reference proteome</keyword>
<dbReference type="RefSeq" id="WP_269038905.1">
    <property type="nucleotide sequence ID" value="NZ_CP114040.1"/>
</dbReference>
<gene>
    <name evidence="2" type="ORF">O0S08_10330</name>
</gene>
<dbReference type="Proteomes" id="UP001164459">
    <property type="component" value="Chromosome"/>
</dbReference>
<name>A0ABY7HBQ9_9BACT</name>
<dbReference type="EMBL" id="CP114040">
    <property type="protein sequence ID" value="WAS96543.1"/>
    <property type="molecule type" value="Genomic_DNA"/>
</dbReference>
<accession>A0ABY7HBQ9</accession>
<sequence length="237" mass="25494">MRSTADRRARAALSRSLLALAVAFACRPGERAAQPTSRAVETLLATPLPTPVEATAPAPEPALTLQRPPSRPLAETLLAGPLVEAAPVDPCPPPRPCTTERVPASFRVRVRLDGGGRESAPVLARVEQRTEALESCLNASLRRDRCIRSGVALLYRLHASGAPEWIAVDGAADDRALECVDRELRGLDLRRFVRPEAGLVELRVVALYQPAHRAYYRADGVGLALSRAADDPPCPPQ</sequence>
<keyword evidence="1" id="KW-0732">Signal</keyword>
<evidence type="ECO:0000256" key="1">
    <source>
        <dbReference type="SAM" id="SignalP"/>
    </source>
</evidence>
<evidence type="ECO:0000313" key="3">
    <source>
        <dbReference type="Proteomes" id="UP001164459"/>
    </source>
</evidence>
<feature type="signal peptide" evidence="1">
    <location>
        <begin position="1"/>
        <end position="25"/>
    </location>
</feature>
<protein>
    <submittedName>
        <fullName evidence="2">Uncharacterized protein</fullName>
    </submittedName>
</protein>
<proteinExistence type="predicted"/>
<organism evidence="2 3">
    <name type="scientific">Nannocystis punicea</name>
    <dbReference type="NCBI Taxonomy" id="2995304"/>
    <lineage>
        <taxon>Bacteria</taxon>
        <taxon>Pseudomonadati</taxon>
        <taxon>Myxococcota</taxon>
        <taxon>Polyangia</taxon>
        <taxon>Nannocystales</taxon>
        <taxon>Nannocystaceae</taxon>
        <taxon>Nannocystis</taxon>
    </lineage>
</organism>
<dbReference type="PROSITE" id="PS51257">
    <property type="entry name" value="PROKAR_LIPOPROTEIN"/>
    <property type="match status" value="1"/>
</dbReference>
<reference evidence="2" key="1">
    <citation type="submission" date="2022-11" db="EMBL/GenBank/DDBJ databases">
        <title>Minimal conservation of predation-associated metabolite biosynthetic gene clusters underscores biosynthetic potential of Myxococcota including descriptions for ten novel species: Archangium lansinium sp. nov., Myxococcus landrumus sp. nov., Nannocystis bai.</title>
        <authorList>
            <person name="Ahearne A."/>
            <person name="Stevens C."/>
            <person name="Dowd S."/>
        </authorList>
    </citation>
    <scope>NUCLEOTIDE SEQUENCE</scope>
    <source>
        <strain evidence="2">Fl3</strain>
    </source>
</reference>
<evidence type="ECO:0000313" key="2">
    <source>
        <dbReference type="EMBL" id="WAS96543.1"/>
    </source>
</evidence>